<reference evidence="2 3" key="1">
    <citation type="submission" date="2016-07" db="EMBL/GenBank/DDBJ databases">
        <title>Draft genome of the white-rot fungus Obba rivulosa 3A-2.</title>
        <authorList>
            <consortium name="DOE Joint Genome Institute"/>
            <person name="Miettinen O."/>
            <person name="Riley R."/>
            <person name="Acob R."/>
            <person name="Barry K."/>
            <person name="Cullen D."/>
            <person name="De Vries R."/>
            <person name="Hainaut M."/>
            <person name="Hatakka A."/>
            <person name="Henrissat B."/>
            <person name="Hilden K."/>
            <person name="Kuo R."/>
            <person name="Labutti K."/>
            <person name="Lipzen A."/>
            <person name="Makela M.R."/>
            <person name="Sandor L."/>
            <person name="Spatafora J.W."/>
            <person name="Grigoriev I.V."/>
            <person name="Hibbett D.S."/>
        </authorList>
    </citation>
    <scope>NUCLEOTIDE SEQUENCE [LARGE SCALE GENOMIC DNA]</scope>
    <source>
        <strain evidence="2 3">3A-2</strain>
    </source>
</reference>
<dbReference type="InterPro" id="IPR058353">
    <property type="entry name" value="DUF8040"/>
</dbReference>
<evidence type="ECO:0000313" key="2">
    <source>
        <dbReference type="EMBL" id="OCH90992.1"/>
    </source>
</evidence>
<protein>
    <recommendedName>
        <fullName evidence="1">DUF8040 domain-containing protein</fullName>
    </recommendedName>
</protein>
<dbReference type="Proteomes" id="UP000250043">
    <property type="component" value="Unassembled WGS sequence"/>
</dbReference>
<dbReference type="Pfam" id="PF26138">
    <property type="entry name" value="DUF8040"/>
    <property type="match status" value="1"/>
</dbReference>
<name>A0A8E2AZK7_9APHY</name>
<feature type="non-terminal residue" evidence="2">
    <location>
        <position position="1"/>
    </location>
</feature>
<gene>
    <name evidence="2" type="ORF">OBBRIDRAFT_705566</name>
</gene>
<dbReference type="OrthoDB" id="2749291at2759"/>
<evidence type="ECO:0000259" key="1">
    <source>
        <dbReference type="Pfam" id="PF26138"/>
    </source>
</evidence>
<dbReference type="EMBL" id="KV722393">
    <property type="protein sequence ID" value="OCH90992.1"/>
    <property type="molecule type" value="Genomic_DNA"/>
</dbReference>
<evidence type="ECO:0000313" key="3">
    <source>
        <dbReference type="Proteomes" id="UP000250043"/>
    </source>
</evidence>
<feature type="domain" description="DUF8040" evidence="1">
    <location>
        <begin position="11"/>
        <end position="69"/>
    </location>
</feature>
<accession>A0A8E2AZK7</accession>
<proteinExistence type="predicted"/>
<keyword evidence="3" id="KW-1185">Reference proteome</keyword>
<sequence length="69" mass="8187">YNRRAYFEGHYPGAIWLQVLIHGHPERFKHAFGMRLHVFNTLLNVLRQVGLWDSRCGVKVEEQLAIFLH</sequence>
<organism evidence="2 3">
    <name type="scientific">Obba rivulosa</name>
    <dbReference type="NCBI Taxonomy" id="1052685"/>
    <lineage>
        <taxon>Eukaryota</taxon>
        <taxon>Fungi</taxon>
        <taxon>Dikarya</taxon>
        <taxon>Basidiomycota</taxon>
        <taxon>Agaricomycotina</taxon>
        <taxon>Agaricomycetes</taxon>
        <taxon>Polyporales</taxon>
        <taxon>Gelatoporiaceae</taxon>
        <taxon>Obba</taxon>
    </lineage>
</organism>
<feature type="non-terminal residue" evidence="2">
    <location>
        <position position="69"/>
    </location>
</feature>
<dbReference type="AlphaFoldDB" id="A0A8E2AZK7"/>